<evidence type="ECO:0000256" key="2">
    <source>
        <dbReference type="ARBA" id="ARBA00006054"/>
    </source>
</evidence>
<feature type="binding site" evidence="12">
    <location>
        <position position="86"/>
    </location>
    <ligand>
        <name>substrate</name>
    </ligand>
</feature>
<evidence type="ECO:0000256" key="13">
    <source>
        <dbReference type="PIRSR" id="PIRSR000102-3"/>
    </source>
</evidence>
<dbReference type="InterPro" id="IPR011304">
    <property type="entry name" value="L-lactate_DH"/>
</dbReference>
<feature type="binding site" evidence="10">
    <location>
        <position position="147"/>
    </location>
    <ligand>
        <name>NAD(+)</name>
        <dbReference type="ChEBI" id="CHEBI:57540"/>
    </ligand>
</feature>
<comment type="caution">
    <text evidence="16">The sequence shown here is derived from an EMBL/GenBank/DDBJ whole genome shotgun (WGS) entry which is preliminary data.</text>
</comment>
<dbReference type="EMBL" id="JOSX01000020">
    <property type="protein sequence ID" value="KEK14445.1"/>
    <property type="molecule type" value="Genomic_DNA"/>
</dbReference>
<dbReference type="RefSeq" id="WP_019252916.1">
    <property type="nucleotide sequence ID" value="NZ_JAJGTC010000046.1"/>
</dbReference>
<feature type="binding site" evidence="10">
    <location>
        <begin position="124"/>
        <end position="127"/>
    </location>
    <ligand>
        <name>substrate</name>
    </ligand>
</feature>
<evidence type="ECO:0000256" key="11">
    <source>
        <dbReference type="PIRSR" id="PIRSR000102-1"/>
    </source>
</evidence>
<evidence type="ECO:0000313" key="20">
    <source>
        <dbReference type="Proteomes" id="UP000452188"/>
    </source>
</evidence>
<comment type="caution">
    <text evidence="10">Lacks conserved residue(s) required for the propagation of feature annotation.</text>
</comment>
<evidence type="ECO:0000313" key="16">
    <source>
        <dbReference type="EMBL" id="KEK14445.1"/>
    </source>
</evidence>
<dbReference type="HAMAP" id="MF_00488">
    <property type="entry name" value="Lactate_dehydrog"/>
    <property type="match status" value="1"/>
</dbReference>
<keyword evidence="6 10" id="KW-0560">Oxidoreductase</keyword>
<evidence type="ECO:0000256" key="1">
    <source>
        <dbReference type="ARBA" id="ARBA00004843"/>
    </source>
</evidence>
<evidence type="ECO:0000313" key="18">
    <source>
        <dbReference type="EMBL" id="MRG89991.1"/>
    </source>
</evidence>
<keyword evidence="7 10" id="KW-0520">NAD</keyword>
<dbReference type="InterPro" id="IPR022383">
    <property type="entry name" value="Lactate/malate_DH_C"/>
</dbReference>
<comment type="subunit">
    <text evidence="3 10">Homotetramer.</text>
</comment>
<dbReference type="SUPFAM" id="SSF51735">
    <property type="entry name" value="NAD(P)-binding Rossmann-fold domains"/>
    <property type="match status" value="1"/>
</dbReference>
<evidence type="ECO:0000256" key="7">
    <source>
        <dbReference type="ARBA" id="ARBA00023027"/>
    </source>
</evidence>
<accession>A0A073JZR4</accession>
<keyword evidence="10" id="KW-0963">Cytoplasm</keyword>
<dbReference type="InterPro" id="IPR015955">
    <property type="entry name" value="Lactate_DH/Glyco_Ohase_4_C"/>
</dbReference>
<feature type="binding site" evidence="10">
    <location>
        <position position="69"/>
    </location>
    <ligand>
        <name>NAD(+)</name>
        <dbReference type="ChEBI" id="CHEBI:57540"/>
    </ligand>
</feature>
<dbReference type="PANTHER" id="PTHR43128">
    <property type="entry name" value="L-2-HYDROXYCARBOXYLATE DEHYDROGENASE (NAD(P)(+))"/>
    <property type="match status" value="1"/>
</dbReference>
<dbReference type="Proteomes" id="UP000460207">
    <property type="component" value="Unassembled WGS sequence"/>
</dbReference>
<evidence type="ECO:0000256" key="6">
    <source>
        <dbReference type="ARBA" id="ARBA00023002"/>
    </source>
</evidence>
<feature type="domain" description="Lactate/malate dehydrogenase N-terminal" evidence="14">
    <location>
        <begin position="8"/>
        <end position="146"/>
    </location>
</feature>
<feature type="binding site" evidence="13">
    <location>
        <position position="99"/>
    </location>
    <ligand>
        <name>NAD(+)</name>
        <dbReference type="ChEBI" id="CHEBI:57540"/>
    </ligand>
</feature>
<comment type="similarity">
    <text evidence="2 10">Belongs to the LDH/MDH superfamily. LDH family.</text>
</comment>
<feature type="binding site" evidence="10">
    <location>
        <position position="44"/>
    </location>
    <ligand>
        <name>NAD(+)</name>
        <dbReference type="ChEBI" id="CHEBI:57540"/>
    </ligand>
</feature>
<comment type="pathway">
    <text evidence="1 10">Fermentation; pyruvate fermentation to lactate; (S)-lactate from pyruvate: step 1/1.</text>
</comment>
<dbReference type="Pfam" id="PF00056">
    <property type="entry name" value="Ldh_1_N"/>
    <property type="match status" value="1"/>
</dbReference>
<gene>
    <name evidence="10" type="primary">ldh</name>
    <name evidence="18" type="ORF">GIX76_08350</name>
    <name evidence="17" type="ORF">GIX79_07985</name>
    <name evidence="16" type="ORF">LR3_01025</name>
</gene>
<dbReference type="PIRSF" id="PIRSF000102">
    <property type="entry name" value="Lac_mal_DH"/>
    <property type="match status" value="1"/>
</dbReference>
<evidence type="ECO:0000256" key="12">
    <source>
        <dbReference type="PIRSR" id="PIRSR000102-2"/>
    </source>
</evidence>
<dbReference type="CDD" id="cd05291">
    <property type="entry name" value="HicDH_like"/>
    <property type="match status" value="1"/>
</dbReference>
<dbReference type="Gene3D" id="3.90.110.10">
    <property type="entry name" value="Lactate dehydrogenase/glycoside hydrolase, family 4, C-terminal"/>
    <property type="match status" value="1"/>
</dbReference>
<dbReference type="AlphaFoldDB" id="A0A073JZR4"/>
<proteinExistence type="inferred from homology"/>
<dbReference type="GO" id="GO:0005737">
    <property type="term" value="C:cytoplasm"/>
    <property type="evidence" value="ECO:0007669"/>
    <property type="project" value="UniProtKB-SubCell"/>
</dbReference>
<feature type="binding site" evidence="10 13">
    <location>
        <position position="39"/>
    </location>
    <ligand>
        <name>NAD(+)</name>
        <dbReference type="ChEBI" id="CHEBI:57540"/>
    </ligand>
</feature>
<reference evidence="16 19" key="1">
    <citation type="submission" date="2014-06" db="EMBL/GenBank/DDBJ databases">
        <title>Genetic determinant of reutericyclin biosynthesis of Lactobacillus reuteri.</title>
        <authorList>
            <person name="Lin X."/>
            <person name="Duar R."/>
            <person name="Walter J."/>
            <person name="Gaenzle M."/>
        </authorList>
    </citation>
    <scope>NUCLEOTIDE SEQUENCE [LARGE SCALE GENOMIC DNA]</scope>
    <source>
        <strain evidence="16 19">LTH2584</strain>
    </source>
</reference>
<organism evidence="16 19">
    <name type="scientific">Limosilactobacillus reuteri</name>
    <name type="common">Lactobacillus reuteri</name>
    <dbReference type="NCBI Taxonomy" id="1598"/>
    <lineage>
        <taxon>Bacteria</taxon>
        <taxon>Bacillati</taxon>
        <taxon>Bacillota</taxon>
        <taxon>Bacilli</taxon>
        <taxon>Lactobacillales</taxon>
        <taxon>Lactobacillaceae</taxon>
        <taxon>Limosilactobacillus</taxon>
    </lineage>
</organism>
<dbReference type="GO" id="GO:0006096">
    <property type="term" value="P:glycolytic process"/>
    <property type="evidence" value="ECO:0007669"/>
    <property type="project" value="UniProtKB-UniRule"/>
</dbReference>
<dbReference type="NCBIfam" id="NF000824">
    <property type="entry name" value="PRK00066.1"/>
    <property type="match status" value="1"/>
</dbReference>
<feature type="binding site" evidence="10">
    <location>
        <begin position="152"/>
        <end position="155"/>
    </location>
    <ligand>
        <name>substrate</name>
    </ligand>
</feature>
<dbReference type="Proteomes" id="UP000452188">
    <property type="component" value="Unassembled WGS sequence"/>
</dbReference>
<evidence type="ECO:0000256" key="5">
    <source>
        <dbReference type="ARBA" id="ARBA00016495"/>
    </source>
</evidence>
<comment type="catalytic activity">
    <reaction evidence="8 10">
        <text>(S)-lactate + NAD(+) = pyruvate + NADH + H(+)</text>
        <dbReference type="Rhea" id="RHEA:23444"/>
        <dbReference type="ChEBI" id="CHEBI:15361"/>
        <dbReference type="ChEBI" id="CHEBI:15378"/>
        <dbReference type="ChEBI" id="CHEBI:16651"/>
        <dbReference type="ChEBI" id="CHEBI:57540"/>
        <dbReference type="ChEBI" id="CHEBI:57945"/>
        <dbReference type="EC" id="1.1.1.27"/>
    </reaction>
</comment>
<dbReference type="NCBIfam" id="TIGR01771">
    <property type="entry name" value="L-LDH-NAD"/>
    <property type="match status" value="1"/>
</dbReference>
<evidence type="ECO:0000313" key="21">
    <source>
        <dbReference type="Proteomes" id="UP000460207"/>
    </source>
</evidence>
<dbReference type="InterPro" id="IPR001236">
    <property type="entry name" value="Lactate/malate_DH_N"/>
</dbReference>
<evidence type="ECO:0000256" key="8">
    <source>
        <dbReference type="ARBA" id="ARBA00049258"/>
    </source>
</evidence>
<reference evidence="20 21" key="2">
    <citation type="submission" date="2019-11" db="EMBL/GenBank/DDBJ databases">
        <title>Draft genome sequence of 12 host-associated Lactobacillus reuteri rodent strains.</title>
        <authorList>
            <person name="Zhang S."/>
            <person name="Ozcam M."/>
            <person name="Van Pijkeren J.P."/>
        </authorList>
    </citation>
    <scope>NUCLEOTIDE SEQUENCE [LARGE SCALE GENOMIC DNA]</scope>
    <source>
        <strain evidence="17 20">6799jm-1</strain>
        <strain evidence="18 21">N4I</strain>
    </source>
</reference>
<dbReference type="PANTHER" id="PTHR43128:SF16">
    <property type="entry name" value="L-LACTATE DEHYDROGENASE"/>
    <property type="match status" value="1"/>
</dbReference>
<evidence type="ECO:0000313" key="19">
    <source>
        <dbReference type="Proteomes" id="UP000027731"/>
    </source>
</evidence>
<feature type="binding site" evidence="12">
    <location>
        <position position="124"/>
    </location>
    <ligand>
        <name>substrate</name>
    </ligand>
</feature>
<dbReference type="SUPFAM" id="SSF56327">
    <property type="entry name" value="LDH C-terminal domain-like"/>
    <property type="match status" value="1"/>
</dbReference>
<dbReference type="Pfam" id="PF02866">
    <property type="entry name" value="Ldh_1_C"/>
    <property type="match status" value="1"/>
</dbReference>
<comment type="subcellular location">
    <subcellularLocation>
        <location evidence="10">Cytoplasm</location>
    </subcellularLocation>
</comment>
<name>A0A073JZR4_LIMRT</name>
<evidence type="ECO:0000313" key="17">
    <source>
        <dbReference type="EMBL" id="MRG75686.1"/>
    </source>
</evidence>
<dbReference type="GO" id="GO:0006089">
    <property type="term" value="P:lactate metabolic process"/>
    <property type="evidence" value="ECO:0007669"/>
    <property type="project" value="TreeGrafter"/>
</dbReference>
<dbReference type="Proteomes" id="UP000027731">
    <property type="component" value="Unassembled WGS sequence"/>
</dbReference>
<sequence length="312" mass="33380">MLDTYRHKVVLIGDGAVGSSFAFSLLQSTNEVDELVLVDRTRSKAVGDAADLADITPLTNPVKIYAGTYEDAADADVVVITAGIPRKPGETRLDLVNKNTTILKSIIEPIVKSGFTGVFVISSNPVDILTTIAQRISGFPKERVIGTGTSLDSMRLRVLLSKKLHLSVNVIDALMLGEHGDTSFAAFNEITIGGKALNTITALSNTDKSEIEKAVHEAGSQIIANKGATFYGIAKCLSYITRAIIENRNLVLPISAPLDGQYGIKGLYLGTPAIINSQGIGQVVEYPLTSDEVKKMQQSAEAMHQVLAKIEI</sequence>
<evidence type="ECO:0000259" key="15">
    <source>
        <dbReference type="Pfam" id="PF02866"/>
    </source>
</evidence>
<feature type="binding site" evidence="10">
    <location>
        <position position="229"/>
    </location>
    <ligand>
        <name>substrate</name>
    </ligand>
</feature>
<comment type="function">
    <text evidence="9 10">Catalyzes the conversion of lactate to pyruvate.</text>
</comment>
<dbReference type="PRINTS" id="PR00086">
    <property type="entry name" value="LLDHDRGNASE"/>
</dbReference>
<evidence type="ECO:0000256" key="3">
    <source>
        <dbReference type="ARBA" id="ARBA00011881"/>
    </source>
</evidence>
<dbReference type="PROSITE" id="PS00064">
    <property type="entry name" value="L_LDH"/>
    <property type="match status" value="1"/>
</dbReference>
<dbReference type="InterPro" id="IPR018177">
    <property type="entry name" value="L-lactate_DH_AS"/>
</dbReference>
<dbReference type="FunFam" id="3.40.50.720:FF:000018">
    <property type="entry name" value="Malate dehydrogenase"/>
    <property type="match status" value="1"/>
</dbReference>
<feature type="binding site" evidence="13">
    <location>
        <begin position="13"/>
        <end position="18"/>
    </location>
    <ligand>
        <name>NAD(+)</name>
        <dbReference type="ChEBI" id="CHEBI:57540"/>
    </ligand>
</feature>
<evidence type="ECO:0000256" key="4">
    <source>
        <dbReference type="ARBA" id="ARBA00012967"/>
    </source>
</evidence>
<dbReference type="EMBL" id="WJND01000013">
    <property type="protein sequence ID" value="MRG89991.1"/>
    <property type="molecule type" value="Genomic_DNA"/>
</dbReference>
<dbReference type="EC" id="1.1.1.27" evidence="4 10"/>
<feature type="binding site" evidence="10 12">
    <location>
        <position position="92"/>
    </location>
    <ligand>
        <name>substrate</name>
    </ligand>
</feature>
<feature type="domain" description="Lactate/malate dehydrogenase C-terminal" evidence="15">
    <location>
        <begin position="149"/>
        <end position="309"/>
    </location>
</feature>
<dbReference type="EMBL" id="WJMV01000030">
    <property type="protein sequence ID" value="MRG75686.1"/>
    <property type="molecule type" value="Genomic_DNA"/>
</dbReference>
<feature type="binding site" evidence="10">
    <location>
        <position position="105"/>
    </location>
    <ligand>
        <name>NAD(+)</name>
        <dbReference type="ChEBI" id="CHEBI:57540"/>
    </ligand>
</feature>
<dbReference type="InterPro" id="IPR001557">
    <property type="entry name" value="L-lactate/malate_DH"/>
</dbReference>
<evidence type="ECO:0000256" key="10">
    <source>
        <dbReference type="HAMAP-Rule" id="MF_00488"/>
    </source>
</evidence>
<dbReference type="UniPathway" id="UPA00554">
    <property type="reaction ID" value="UER00611"/>
</dbReference>
<feature type="binding site" evidence="12">
    <location>
        <position position="155"/>
    </location>
    <ligand>
        <name>substrate</name>
    </ligand>
</feature>
<dbReference type="InterPro" id="IPR036291">
    <property type="entry name" value="NAD(P)-bd_dom_sf"/>
</dbReference>
<feature type="binding site" evidence="10">
    <location>
        <position position="17"/>
    </location>
    <ligand>
        <name>NAD(+)</name>
        <dbReference type="ChEBI" id="CHEBI:57540"/>
    </ligand>
</feature>
<feature type="active site" description="Proton acceptor" evidence="10 11">
    <location>
        <position position="179"/>
    </location>
</feature>
<dbReference type="PATRIC" id="fig|1598.90.peg.1541"/>
<evidence type="ECO:0000256" key="9">
    <source>
        <dbReference type="ARBA" id="ARBA00056904"/>
    </source>
</evidence>
<protein>
    <recommendedName>
        <fullName evidence="5 10">L-lactate dehydrogenase</fullName>
        <shortName evidence="10">L-LDH</shortName>
        <ecNumber evidence="4 10">1.1.1.27</ecNumber>
    </recommendedName>
</protein>
<dbReference type="GO" id="GO:0004459">
    <property type="term" value="F:L-lactate dehydrogenase (NAD+) activity"/>
    <property type="evidence" value="ECO:0007669"/>
    <property type="project" value="UniProtKB-UniRule"/>
</dbReference>
<evidence type="ECO:0000259" key="14">
    <source>
        <dbReference type="Pfam" id="PF00056"/>
    </source>
</evidence>
<dbReference type="Gene3D" id="3.40.50.720">
    <property type="entry name" value="NAD(P)-binding Rossmann-like Domain"/>
    <property type="match status" value="1"/>
</dbReference>